<dbReference type="SUPFAM" id="SSF57829">
    <property type="entry name" value="Zn-binding ribosomal proteins"/>
    <property type="match status" value="1"/>
</dbReference>
<keyword evidence="5" id="KW-0496">Mitochondrion</keyword>
<evidence type="ECO:0000313" key="9">
    <source>
        <dbReference type="Proteomes" id="UP001141552"/>
    </source>
</evidence>
<reference evidence="8" key="1">
    <citation type="submission" date="2022-02" db="EMBL/GenBank/DDBJ databases">
        <authorList>
            <person name="Henning P.M."/>
            <person name="McCubbin A.G."/>
            <person name="Shore J.S."/>
        </authorList>
    </citation>
    <scope>NUCLEOTIDE SEQUENCE</scope>
    <source>
        <strain evidence="8">F60SS</strain>
        <tissue evidence="8">Leaves</tissue>
    </source>
</reference>
<evidence type="ECO:0000313" key="8">
    <source>
        <dbReference type="EMBL" id="KAJ4850740.1"/>
    </source>
</evidence>
<dbReference type="GO" id="GO:0006412">
    <property type="term" value="P:translation"/>
    <property type="evidence" value="ECO:0007669"/>
    <property type="project" value="InterPro"/>
</dbReference>
<proteinExistence type="inferred from homology"/>
<organism evidence="8 9">
    <name type="scientific">Turnera subulata</name>
    <dbReference type="NCBI Taxonomy" id="218843"/>
    <lineage>
        <taxon>Eukaryota</taxon>
        <taxon>Viridiplantae</taxon>
        <taxon>Streptophyta</taxon>
        <taxon>Embryophyta</taxon>
        <taxon>Tracheophyta</taxon>
        <taxon>Spermatophyta</taxon>
        <taxon>Magnoliopsida</taxon>
        <taxon>eudicotyledons</taxon>
        <taxon>Gunneridae</taxon>
        <taxon>Pentapetalae</taxon>
        <taxon>rosids</taxon>
        <taxon>fabids</taxon>
        <taxon>Malpighiales</taxon>
        <taxon>Passifloraceae</taxon>
        <taxon>Turnera</taxon>
    </lineage>
</organism>
<evidence type="ECO:0000256" key="4">
    <source>
        <dbReference type="ARBA" id="ARBA00022980"/>
    </source>
</evidence>
<comment type="caution">
    <text evidence="8">The sequence shown here is derived from an EMBL/GenBank/DDBJ whole genome shotgun (WGS) entry which is preliminary data.</text>
</comment>
<sequence>MLYSSTHHTQTHLIQSFCSFALSNLHNTMALRQGMLKAASSGGNSCTSLFRRCNHVAAMPPPLDASLHQAAVSSPPLVLPEFDPSPDADSSNNFRFGPPSFFSGGGSMELMAVPKKKVSKHKRGIRNGPKALKPIPVIIRCRLAFLQPLLPIFFRRLLFYLRKEEEEKEKSYHGAVVESSCHTSSVAVETGG</sequence>
<name>A0A9Q0JS25_9ROSI</name>
<dbReference type="GO" id="GO:0005762">
    <property type="term" value="C:mitochondrial large ribosomal subunit"/>
    <property type="evidence" value="ECO:0007669"/>
    <property type="project" value="TreeGrafter"/>
</dbReference>
<dbReference type="InterPro" id="IPR051991">
    <property type="entry name" value="Mitoribosomal_protein_bL32"/>
</dbReference>
<evidence type="ECO:0000256" key="7">
    <source>
        <dbReference type="ARBA" id="ARBA00039935"/>
    </source>
</evidence>
<keyword evidence="4" id="KW-0689">Ribosomal protein</keyword>
<dbReference type="PANTHER" id="PTHR21026">
    <property type="entry name" value="39S RIBOSOMAL PROTEIN L32, MITOCHONDRIAL"/>
    <property type="match status" value="1"/>
</dbReference>
<evidence type="ECO:0000256" key="3">
    <source>
        <dbReference type="ARBA" id="ARBA00022946"/>
    </source>
</evidence>
<keyword evidence="3" id="KW-0809">Transit peptide</keyword>
<dbReference type="EMBL" id="JAKUCV010000237">
    <property type="protein sequence ID" value="KAJ4850740.1"/>
    <property type="molecule type" value="Genomic_DNA"/>
</dbReference>
<accession>A0A9Q0JS25</accession>
<dbReference type="GO" id="GO:0003735">
    <property type="term" value="F:structural constituent of ribosome"/>
    <property type="evidence" value="ECO:0007669"/>
    <property type="project" value="TreeGrafter"/>
</dbReference>
<reference evidence="8" key="2">
    <citation type="journal article" date="2023" name="Plants (Basel)">
        <title>Annotation of the Turnera subulata (Passifloraceae) Draft Genome Reveals the S-Locus Evolved after the Divergence of Turneroideae from Passifloroideae in a Stepwise Manner.</title>
        <authorList>
            <person name="Henning P.M."/>
            <person name="Roalson E.H."/>
            <person name="Mir W."/>
            <person name="McCubbin A.G."/>
            <person name="Shore J.S."/>
        </authorList>
    </citation>
    <scope>NUCLEOTIDE SEQUENCE</scope>
    <source>
        <strain evidence="8">F60SS</strain>
    </source>
</reference>
<dbReference type="AlphaFoldDB" id="A0A9Q0JS25"/>
<evidence type="ECO:0000256" key="6">
    <source>
        <dbReference type="ARBA" id="ARBA00023274"/>
    </source>
</evidence>
<evidence type="ECO:0000256" key="5">
    <source>
        <dbReference type="ARBA" id="ARBA00023128"/>
    </source>
</evidence>
<comment type="similarity">
    <text evidence="2">Belongs to the bacterial ribosomal protein bL32 family.</text>
</comment>
<dbReference type="Proteomes" id="UP001141552">
    <property type="component" value="Unassembled WGS sequence"/>
</dbReference>
<evidence type="ECO:0000256" key="2">
    <source>
        <dbReference type="ARBA" id="ARBA00008560"/>
    </source>
</evidence>
<evidence type="ECO:0000256" key="1">
    <source>
        <dbReference type="ARBA" id="ARBA00004173"/>
    </source>
</evidence>
<protein>
    <recommendedName>
        <fullName evidence="7">Large ribosomal subunit protein bL32m</fullName>
    </recommendedName>
</protein>
<dbReference type="PANTHER" id="PTHR21026:SF2">
    <property type="entry name" value="LARGE RIBOSOMAL SUBUNIT PROTEIN BL32M"/>
    <property type="match status" value="1"/>
</dbReference>
<keyword evidence="6" id="KW-0687">Ribonucleoprotein</keyword>
<comment type="subcellular location">
    <subcellularLocation>
        <location evidence="1">Mitochondrion</location>
    </subcellularLocation>
</comment>
<gene>
    <name evidence="8" type="ORF">Tsubulata_019305</name>
</gene>
<dbReference type="InterPro" id="IPR011332">
    <property type="entry name" value="Ribosomal_zn-bd"/>
</dbReference>
<dbReference type="OrthoDB" id="2014905at2759"/>
<keyword evidence="9" id="KW-1185">Reference proteome</keyword>